<dbReference type="AlphaFoldDB" id="A0A521AHX4"/>
<gene>
    <name evidence="2" type="ORF">SAMN06265380_101137</name>
</gene>
<dbReference type="Gene3D" id="3.40.50.880">
    <property type="match status" value="1"/>
</dbReference>
<keyword evidence="3" id="KW-1185">Reference proteome</keyword>
<accession>A0A521AHX4</accession>
<dbReference type="Proteomes" id="UP000319555">
    <property type="component" value="Unassembled WGS sequence"/>
</dbReference>
<name>A0A521AHX4_9RHOB</name>
<sequence length="226" mass="25049">MKIGILVTGHPPDELHDQFGEYDGMFRALLDGNGFEFVTYAVVDDHFPQSFDDADGWIITGSRYGAYEDHAWIRKLEALIRDIHQSGKPLIGICFGHQVIAQALGGKVEKFKQGWAVGRTDYDLDGQTVTLNAWHQDQVVELPAGAQVTGSNAFCQNAMLAYGDTIWTVQAHPEYGDSFIEGLMDTRGKGVVPDNLMQAAADRLPTRDDSPKIGQFMAEFLKKERA</sequence>
<dbReference type="RefSeq" id="WP_142633014.1">
    <property type="nucleotide sequence ID" value="NZ_CANMDC010000001.1"/>
</dbReference>
<dbReference type="OrthoDB" id="7365442at2"/>
<feature type="domain" description="Glutamine amidotransferase" evidence="1">
    <location>
        <begin position="53"/>
        <end position="175"/>
    </location>
</feature>
<protein>
    <submittedName>
        <fullName evidence="2">GMP synthase (Glutamine-hydrolysing)</fullName>
    </submittedName>
</protein>
<dbReference type="SUPFAM" id="SSF52317">
    <property type="entry name" value="Class I glutamine amidotransferase-like"/>
    <property type="match status" value="1"/>
</dbReference>
<dbReference type="CDD" id="cd01741">
    <property type="entry name" value="GATase1_1"/>
    <property type="match status" value="1"/>
</dbReference>
<evidence type="ECO:0000313" key="3">
    <source>
        <dbReference type="Proteomes" id="UP000319555"/>
    </source>
</evidence>
<organism evidence="2 3">
    <name type="scientific">Ruegeria faecimaris</name>
    <dbReference type="NCBI Taxonomy" id="686389"/>
    <lineage>
        <taxon>Bacteria</taxon>
        <taxon>Pseudomonadati</taxon>
        <taxon>Pseudomonadota</taxon>
        <taxon>Alphaproteobacteria</taxon>
        <taxon>Rhodobacterales</taxon>
        <taxon>Roseobacteraceae</taxon>
        <taxon>Ruegeria</taxon>
    </lineage>
</organism>
<evidence type="ECO:0000259" key="1">
    <source>
        <dbReference type="Pfam" id="PF00117"/>
    </source>
</evidence>
<dbReference type="PROSITE" id="PS51273">
    <property type="entry name" value="GATASE_TYPE_1"/>
    <property type="match status" value="1"/>
</dbReference>
<dbReference type="GO" id="GO:0005829">
    <property type="term" value="C:cytosol"/>
    <property type="evidence" value="ECO:0007669"/>
    <property type="project" value="TreeGrafter"/>
</dbReference>
<reference evidence="2 3" key="1">
    <citation type="submission" date="2017-05" db="EMBL/GenBank/DDBJ databases">
        <authorList>
            <person name="Varghese N."/>
            <person name="Submissions S."/>
        </authorList>
    </citation>
    <scope>NUCLEOTIDE SEQUENCE [LARGE SCALE GENOMIC DNA]</scope>
    <source>
        <strain evidence="2 3">DSM 28009</strain>
    </source>
</reference>
<evidence type="ECO:0000313" key="2">
    <source>
        <dbReference type="EMBL" id="SMO34434.1"/>
    </source>
</evidence>
<proteinExistence type="predicted"/>
<dbReference type="Pfam" id="PF00117">
    <property type="entry name" value="GATase"/>
    <property type="match status" value="1"/>
</dbReference>
<dbReference type="InterPro" id="IPR017926">
    <property type="entry name" value="GATASE"/>
</dbReference>
<dbReference type="InterPro" id="IPR029062">
    <property type="entry name" value="Class_I_gatase-like"/>
</dbReference>
<dbReference type="InterPro" id="IPR044992">
    <property type="entry name" value="ChyE-like"/>
</dbReference>
<dbReference type="EMBL" id="FXTE01000001">
    <property type="protein sequence ID" value="SMO34434.1"/>
    <property type="molecule type" value="Genomic_DNA"/>
</dbReference>
<dbReference type="PANTHER" id="PTHR42695:SF5">
    <property type="entry name" value="GLUTAMINE AMIDOTRANSFERASE YLR126C-RELATED"/>
    <property type="match status" value="1"/>
</dbReference>
<dbReference type="PANTHER" id="PTHR42695">
    <property type="entry name" value="GLUTAMINE AMIDOTRANSFERASE YLR126C-RELATED"/>
    <property type="match status" value="1"/>
</dbReference>